<dbReference type="Proteomes" id="UP000614610">
    <property type="component" value="Unassembled WGS sequence"/>
</dbReference>
<organism evidence="3 4">
    <name type="scientific">Orbilia oligospora</name>
    <name type="common">Nematode-trapping fungus</name>
    <name type="synonym">Arthrobotrys oligospora</name>
    <dbReference type="NCBI Taxonomy" id="2813651"/>
    <lineage>
        <taxon>Eukaryota</taxon>
        <taxon>Fungi</taxon>
        <taxon>Dikarya</taxon>
        <taxon>Ascomycota</taxon>
        <taxon>Pezizomycotina</taxon>
        <taxon>Orbiliomycetes</taxon>
        <taxon>Orbiliales</taxon>
        <taxon>Orbiliaceae</taxon>
        <taxon>Orbilia</taxon>
    </lineage>
</organism>
<dbReference type="SUPFAM" id="SSF50494">
    <property type="entry name" value="Trypsin-like serine proteases"/>
    <property type="match status" value="1"/>
</dbReference>
<dbReference type="InterPro" id="IPR043504">
    <property type="entry name" value="Peptidase_S1_PA_chymotrypsin"/>
</dbReference>
<dbReference type="InterPro" id="IPR009003">
    <property type="entry name" value="Peptidase_S1_PA"/>
</dbReference>
<dbReference type="Pfam" id="PF08192">
    <property type="entry name" value="Peptidase_S64"/>
    <property type="match status" value="1"/>
</dbReference>
<dbReference type="Proteomes" id="UP000472727">
    <property type="component" value="Unassembled WGS sequence"/>
</dbReference>
<accession>A0A7C8QME5</accession>
<comment type="caution">
    <text evidence="3">The sequence shown here is derived from an EMBL/GenBank/DDBJ whole genome shotgun (WGS) entry which is preliminary data.</text>
</comment>
<dbReference type="Gene3D" id="2.40.10.10">
    <property type="entry name" value="Trypsin-like serine proteases"/>
    <property type="match status" value="1"/>
</dbReference>
<feature type="compositionally biased region" description="Low complexity" evidence="1">
    <location>
        <begin position="238"/>
        <end position="254"/>
    </location>
</feature>
<protein>
    <submittedName>
        <fullName evidence="3">Uncharacterized protein</fullName>
    </submittedName>
</protein>
<dbReference type="EMBL" id="WIWT01000050">
    <property type="protein sequence ID" value="KAF3207849.1"/>
    <property type="molecule type" value="Genomic_DNA"/>
</dbReference>
<reference evidence="3 4" key="1">
    <citation type="submission" date="2019-06" db="EMBL/GenBank/DDBJ databases">
        <authorList>
            <person name="Palmer J.M."/>
        </authorList>
    </citation>
    <scope>NUCLEOTIDE SEQUENCE [LARGE SCALE GENOMIC DNA]</scope>
    <source>
        <strain evidence="3 4">TWF106</strain>
        <strain evidence="2">TWF679</strain>
    </source>
</reference>
<evidence type="ECO:0000313" key="3">
    <source>
        <dbReference type="EMBL" id="KAF3219298.1"/>
    </source>
</evidence>
<dbReference type="AlphaFoldDB" id="A0A7C8QME5"/>
<dbReference type="InterPro" id="IPR012985">
    <property type="entry name" value="Peptidase_S64_Ssy5"/>
</dbReference>
<gene>
    <name evidence="3" type="ORF">TWF106_007139</name>
    <name evidence="2" type="ORF">TWF679_008181</name>
</gene>
<dbReference type="OrthoDB" id="5424209at2759"/>
<dbReference type="EMBL" id="WIWS01000037">
    <property type="protein sequence ID" value="KAF3219298.1"/>
    <property type="molecule type" value="Genomic_DNA"/>
</dbReference>
<evidence type="ECO:0000256" key="1">
    <source>
        <dbReference type="SAM" id="MobiDB-lite"/>
    </source>
</evidence>
<evidence type="ECO:0000313" key="4">
    <source>
        <dbReference type="Proteomes" id="UP000472727"/>
    </source>
</evidence>
<name>A0A7C8QME5_ORBOL</name>
<sequence>MVARSSYYKDRPLRTAYRAPFSRSTIQALPPDHFLNEATSRPVLETLVQKIDELGLKIISIDPVILDDLPTLRITSRQTKPEDFDSTISSNIRSILQTRKFYSIKFSEDENMTSQVHPLSPRNYSPLRLPGQSVGIEGVPWGGGTIGGYIAFDDPDMGNYRFGMSCHHILQPTRRECNGEGRMEKISQHLNEIGVLHGPVSWILKGGDRVVTPAPSDHIDQIEEATAKIAAFRAEGTSTRNSSLESSRSPSETLAAKSRERETTAHLKLLRKHHGTFGKVSVTSGYRVDPSTGFSIDWGLVRMPAASLAANICMFPLAGWGGQTQKVILTVGDPIPGEEVCKLGRSTNFTSGIVSPALHAVDLGRNGVITTEWAIIGDRNLPFSADGDSGSWVINKEYEVVGMIVGNNGLVSYMTPIKAVIKDIEAVTGKAVILHGNQGQIWGKAKYWKPRSFFGLLKASSR</sequence>
<evidence type="ECO:0000313" key="2">
    <source>
        <dbReference type="EMBL" id="KAF3207849.1"/>
    </source>
</evidence>
<feature type="region of interest" description="Disordered" evidence="1">
    <location>
        <begin position="236"/>
        <end position="261"/>
    </location>
</feature>
<proteinExistence type="predicted"/>